<gene>
    <name evidence="2" type="ORF">CB5_LOCUS19208</name>
</gene>
<reference evidence="2" key="1">
    <citation type="submission" date="2020-07" db="EMBL/GenBank/DDBJ databases">
        <authorList>
            <person name="Lin J."/>
        </authorList>
    </citation>
    <scope>NUCLEOTIDE SEQUENCE</scope>
</reference>
<accession>A0A6V7PZ98</accession>
<proteinExistence type="predicted"/>
<evidence type="ECO:0000313" key="2">
    <source>
        <dbReference type="EMBL" id="CAD1835997.1"/>
    </source>
</evidence>
<dbReference type="EMBL" id="LR862153">
    <property type="protein sequence ID" value="CAD1835997.1"/>
    <property type="molecule type" value="Genomic_DNA"/>
</dbReference>
<evidence type="ECO:0008006" key="3">
    <source>
        <dbReference type="Google" id="ProtNLM"/>
    </source>
</evidence>
<feature type="compositionally biased region" description="Basic and acidic residues" evidence="1">
    <location>
        <begin position="184"/>
        <end position="198"/>
    </location>
</feature>
<protein>
    <recommendedName>
        <fullName evidence="3">DUF4283 domain-containing protein</fullName>
    </recommendedName>
</protein>
<feature type="region of interest" description="Disordered" evidence="1">
    <location>
        <begin position="162"/>
        <end position="227"/>
    </location>
</feature>
<sequence>MNRAANLRGRAPVSKVYVLYTEEYLRRVELRRNGLADVIQPANLGADPISTIKTALTSRFGGYTADFAVAHARPYRVQYKAWIRLINLPFEIWSVARVAALVSGFGRFIKADDVTKAMTDFRTFRCQIALDLINSIPQNLLVIVGEERFPVMVHLERWERIEKGGDGAPPAPPRNGDGNAAERAGMRDHGRREERGEAQGDEEMEDAPGEVEEAEPSPPSNRASRVRPTTRIPSAAYHFGPAAPRCAAVGRIRWVAMGLRSSHFEAGECPIRGGLKSAGLPRIARKRKLV</sequence>
<name>A0A6V7PZ98_ANACO</name>
<evidence type="ECO:0000256" key="1">
    <source>
        <dbReference type="SAM" id="MobiDB-lite"/>
    </source>
</evidence>
<dbReference type="AlphaFoldDB" id="A0A6V7PZ98"/>
<feature type="compositionally biased region" description="Acidic residues" evidence="1">
    <location>
        <begin position="199"/>
        <end position="215"/>
    </location>
</feature>
<organism evidence="2">
    <name type="scientific">Ananas comosus var. bracteatus</name>
    <name type="common">red pineapple</name>
    <dbReference type="NCBI Taxonomy" id="296719"/>
    <lineage>
        <taxon>Eukaryota</taxon>
        <taxon>Viridiplantae</taxon>
        <taxon>Streptophyta</taxon>
        <taxon>Embryophyta</taxon>
        <taxon>Tracheophyta</taxon>
        <taxon>Spermatophyta</taxon>
        <taxon>Magnoliopsida</taxon>
        <taxon>Liliopsida</taxon>
        <taxon>Poales</taxon>
        <taxon>Bromeliaceae</taxon>
        <taxon>Bromelioideae</taxon>
        <taxon>Ananas</taxon>
    </lineage>
</organism>